<comment type="caution">
    <text evidence="17">The sequence shown here is derived from an EMBL/GenBank/DDBJ whole genome shotgun (WGS) entry which is preliminary data.</text>
</comment>
<dbReference type="HAMAP" id="MF_00138">
    <property type="entry name" value="GARS"/>
    <property type="match status" value="1"/>
</dbReference>
<dbReference type="Pfam" id="PF01071">
    <property type="entry name" value="GARS_A"/>
    <property type="match status" value="1"/>
</dbReference>
<dbReference type="Gene3D" id="3.30.470.20">
    <property type="entry name" value="ATP-grasp fold, B domain"/>
    <property type="match status" value="1"/>
</dbReference>
<dbReference type="SUPFAM" id="SSF51246">
    <property type="entry name" value="Rudiment single hybrid motif"/>
    <property type="match status" value="1"/>
</dbReference>
<dbReference type="Gene3D" id="3.40.50.20">
    <property type="match status" value="1"/>
</dbReference>
<dbReference type="EC" id="6.3.4.13" evidence="4 14"/>
<dbReference type="Proteomes" id="UP000430670">
    <property type="component" value="Unassembled WGS sequence"/>
</dbReference>
<evidence type="ECO:0000256" key="13">
    <source>
        <dbReference type="ARBA" id="ARBA00042864"/>
    </source>
</evidence>
<dbReference type="GO" id="GO:0004637">
    <property type="term" value="F:phosphoribosylamine-glycine ligase activity"/>
    <property type="evidence" value="ECO:0007669"/>
    <property type="project" value="UniProtKB-UniRule"/>
</dbReference>
<evidence type="ECO:0000313" key="18">
    <source>
        <dbReference type="Proteomes" id="UP000430670"/>
    </source>
</evidence>
<dbReference type="SMART" id="SM01209">
    <property type="entry name" value="GARS_A"/>
    <property type="match status" value="1"/>
</dbReference>
<dbReference type="AlphaFoldDB" id="A0A6I3SK23"/>
<dbReference type="InterPro" id="IPR020560">
    <property type="entry name" value="PRibGlycinamide_synth_C-dom"/>
</dbReference>
<comment type="cofactor">
    <cofactor evidence="1">
        <name>Mn(2+)</name>
        <dbReference type="ChEBI" id="CHEBI:29035"/>
    </cofactor>
</comment>
<dbReference type="SUPFAM" id="SSF52440">
    <property type="entry name" value="PreATP-grasp domain"/>
    <property type="match status" value="1"/>
</dbReference>
<dbReference type="PROSITE" id="PS50975">
    <property type="entry name" value="ATP_GRASP"/>
    <property type="match status" value="1"/>
</dbReference>
<dbReference type="SUPFAM" id="SSF56059">
    <property type="entry name" value="Glutathione synthetase ATP-binding domain-like"/>
    <property type="match status" value="1"/>
</dbReference>
<dbReference type="NCBIfam" id="TIGR00877">
    <property type="entry name" value="purD"/>
    <property type="match status" value="1"/>
</dbReference>
<evidence type="ECO:0000256" key="10">
    <source>
        <dbReference type="ARBA" id="ARBA00023211"/>
    </source>
</evidence>
<dbReference type="OrthoDB" id="9807240at2"/>
<dbReference type="InterPro" id="IPR000115">
    <property type="entry name" value="PRibGlycinamide_synth"/>
</dbReference>
<dbReference type="Pfam" id="PF02843">
    <property type="entry name" value="GARS_C"/>
    <property type="match status" value="1"/>
</dbReference>
<dbReference type="Gene3D" id="3.90.600.10">
    <property type="entry name" value="Phosphoribosylglycinamide synthetase, C-terminal domain"/>
    <property type="match status" value="1"/>
</dbReference>
<dbReference type="FunFam" id="3.90.600.10:FF:000001">
    <property type="entry name" value="Trifunctional purine biosynthetic protein adenosine-3"/>
    <property type="match status" value="1"/>
</dbReference>
<dbReference type="PROSITE" id="PS00184">
    <property type="entry name" value="GARS"/>
    <property type="match status" value="1"/>
</dbReference>
<keyword evidence="18" id="KW-1185">Reference proteome</keyword>
<dbReference type="Pfam" id="PF02844">
    <property type="entry name" value="GARS_N"/>
    <property type="match status" value="1"/>
</dbReference>
<dbReference type="InterPro" id="IPR013815">
    <property type="entry name" value="ATP_grasp_subdomain_1"/>
</dbReference>
<dbReference type="InterPro" id="IPR020562">
    <property type="entry name" value="PRibGlycinamide_synth_N"/>
</dbReference>
<evidence type="ECO:0000256" key="2">
    <source>
        <dbReference type="ARBA" id="ARBA00001946"/>
    </source>
</evidence>
<dbReference type="GO" id="GO:0009113">
    <property type="term" value="P:purine nucleobase biosynthetic process"/>
    <property type="evidence" value="ECO:0007669"/>
    <property type="project" value="InterPro"/>
</dbReference>
<reference evidence="17 18" key="1">
    <citation type="submission" date="2019-11" db="EMBL/GenBank/DDBJ databases">
        <title>Whole-genome sequence of a the green, strictly anaerobic photosynthetic bacterium Heliobacillus mobilis DSM 6151.</title>
        <authorList>
            <person name="Kyndt J.A."/>
            <person name="Meyer T.E."/>
        </authorList>
    </citation>
    <scope>NUCLEOTIDE SEQUENCE [LARGE SCALE GENOMIC DNA]</scope>
    <source>
        <strain evidence="17 18">DSM 6151</strain>
    </source>
</reference>
<keyword evidence="9 15" id="KW-0067">ATP-binding</keyword>
<feature type="domain" description="ATP-grasp" evidence="16">
    <location>
        <begin position="146"/>
        <end position="359"/>
    </location>
</feature>
<keyword evidence="5 14" id="KW-0436">Ligase</keyword>
<evidence type="ECO:0000256" key="6">
    <source>
        <dbReference type="ARBA" id="ARBA00022723"/>
    </source>
</evidence>
<keyword evidence="8 14" id="KW-0658">Purine biosynthesis</keyword>
<evidence type="ECO:0000256" key="3">
    <source>
        <dbReference type="ARBA" id="ARBA00005174"/>
    </source>
</evidence>
<keyword evidence="7 15" id="KW-0547">Nucleotide-binding</keyword>
<dbReference type="UniPathway" id="UPA00074">
    <property type="reaction ID" value="UER00125"/>
</dbReference>
<evidence type="ECO:0000256" key="15">
    <source>
        <dbReference type="PROSITE-ProRule" id="PRU00409"/>
    </source>
</evidence>
<dbReference type="GO" id="GO:0006189">
    <property type="term" value="P:'de novo' IMP biosynthetic process"/>
    <property type="evidence" value="ECO:0007669"/>
    <property type="project" value="UniProtKB-UniRule"/>
</dbReference>
<keyword evidence="10" id="KW-0464">Manganese</keyword>
<dbReference type="EMBL" id="WNKU01000008">
    <property type="protein sequence ID" value="MTV49062.1"/>
    <property type="molecule type" value="Genomic_DNA"/>
</dbReference>
<evidence type="ECO:0000256" key="8">
    <source>
        <dbReference type="ARBA" id="ARBA00022755"/>
    </source>
</evidence>
<evidence type="ECO:0000256" key="9">
    <source>
        <dbReference type="ARBA" id="ARBA00022840"/>
    </source>
</evidence>
<dbReference type="InterPro" id="IPR011054">
    <property type="entry name" value="Rudment_hybrid_motif"/>
</dbReference>
<evidence type="ECO:0000256" key="4">
    <source>
        <dbReference type="ARBA" id="ARBA00013255"/>
    </source>
</evidence>
<accession>A0A6I3SK23</accession>
<dbReference type="InterPro" id="IPR037123">
    <property type="entry name" value="PRibGlycinamide_synth_C_sf"/>
</dbReference>
<dbReference type="GO" id="GO:0005524">
    <property type="term" value="F:ATP binding"/>
    <property type="evidence" value="ECO:0007669"/>
    <property type="project" value="UniProtKB-UniRule"/>
</dbReference>
<evidence type="ECO:0000256" key="1">
    <source>
        <dbReference type="ARBA" id="ARBA00001936"/>
    </source>
</evidence>
<evidence type="ECO:0000256" key="11">
    <source>
        <dbReference type="ARBA" id="ARBA00038345"/>
    </source>
</evidence>
<comment type="cofactor">
    <cofactor evidence="2">
        <name>Mg(2+)</name>
        <dbReference type="ChEBI" id="CHEBI:18420"/>
    </cofactor>
</comment>
<evidence type="ECO:0000256" key="7">
    <source>
        <dbReference type="ARBA" id="ARBA00022741"/>
    </source>
</evidence>
<evidence type="ECO:0000256" key="14">
    <source>
        <dbReference type="HAMAP-Rule" id="MF_00138"/>
    </source>
</evidence>
<dbReference type="InterPro" id="IPR020561">
    <property type="entry name" value="PRibGlycinamid_synth_ATP-grasp"/>
</dbReference>
<keyword evidence="6" id="KW-0479">Metal-binding</keyword>
<evidence type="ECO:0000256" key="12">
    <source>
        <dbReference type="ARBA" id="ARBA00042242"/>
    </source>
</evidence>
<evidence type="ECO:0000256" key="5">
    <source>
        <dbReference type="ARBA" id="ARBA00022598"/>
    </source>
</evidence>
<name>A0A6I3SK23_HELMO</name>
<dbReference type="GO" id="GO:0046872">
    <property type="term" value="F:metal ion binding"/>
    <property type="evidence" value="ECO:0007669"/>
    <property type="project" value="UniProtKB-KW"/>
</dbReference>
<dbReference type="InterPro" id="IPR016185">
    <property type="entry name" value="PreATP-grasp_dom_sf"/>
</dbReference>
<comment type="similarity">
    <text evidence="11 14">Belongs to the GARS family.</text>
</comment>
<proteinExistence type="inferred from homology"/>
<dbReference type="FunFam" id="3.30.470.20:FF:000018">
    <property type="entry name" value="Trifunctional purine biosynthetic protein adenosine-3"/>
    <property type="match status" value="1"/>
</dbReference>
<comment type="pathway">
    <text evidence="3 14">Purine metabolism; IMP biosynthesis via de novo pathway; N(1)-(5-phospho-D-ribosyl)glycinamide from 5-phospho-alpha-D-ribose 1-diphosphate: step 2/2.</text>
</comment>
<evidence type="ECO:0000313" key="17">
    <source>
        <dbReference type="EMBL" id="MTV49062.1"/>
    </source>
</evidence>
<dbReference type="SMART" id="SM01210">
    <property type="entry name" value="GARS_C"/>
    <property type="match status" value="1"/>
</dbReference>
<gene>
    <name evidence="14 17" type="primary">purD</name>
    <name evidence="17" type="ORF">GJ688_08730</name>
</gene>
<dbReference type="PANTHER" id="PTHR43472">
    <property type="entry name" value="PHOSPHORIBOSYLAMINE--GLYCINE LIGASE"/>
    <property type="match status" value="1"/>
</dbReference>
<dbReference type="InterPro" id="IPR020559">
    <property type="entry name" value="PRibGlycinamide_synth_CS"/>
</dbReference>
<dbReference type="PANTHER" id="PTHR43472:SF1">
    <property type="entry name" value="PHOSPHORIBOSYLAMINE--GLYCINE LIGASE, CHLOROPLASTIC"/>
    <property type="match status" value="1"/>
</dbReference>
<organism evidence="17 18">
    <name type="scientific">Heliobacterium mobile</name>
    <name type="common">Heliobacillus mobilis</name>
    <dbReference type="NCBI Taxonomy" id="28064"/>
    <lineage>
        <taxon>Bacteria</taxon>
        <taxon>Bacillati</taxon>
        <taxon>Bacillota</taxon>
        <taxon>Clostridia</taxon>
        <taxon>Eubacteriales</taxon>
        <taxon>Heliobacteriaceae</taxon>
        <taxon>Heliobacterium</taxon>
    </lineage>
</organism>
<dbReference type="FunFam" id="3.40.50.20:FF:000006">
    <property type="entry name" value="Phosphoribosylamine--glycine ligase, chloroplastic"/>
    <property type="match status" value="1"/>
</dbReference>
<sequence>MTSLLRLATALDSLWSSPVCVTLNTNTGVVPLKKLKPNGLKVLVVGGGGREHALVWKLRQSPRVSEVYCAPGNAGIEKIAKCVNIKADDVTGLLTFAWEKRIDLTVVGPEAPLSAGIVDVFNDHEMPIFGPTQKAAEIEGSKAFSKDLMQKYGIPTASYGVFTEVEPALAFVDELAARKTIAGSPCVVKADGLAAGKGVIVAKDVTEAKEAVRSMLEGNAFGSAGSRVVIEEFMEGEEVSILAFTDGDHVIPMVSAQDHKRIFDNDEGPNTGGMGAYSPAPVYTEELAQQVQESILKPTVEAMKAEGRPYSGVLYAGLMITAEGPKVLEYNARFGDPETQPVLMRLDTDLVDIIEAILEKRLDQQAISWSTDAAVCVVMSAKGYPGDYEKGNFITGLDNPIAGVEVFHAGTAQKGDHVVTTGGRVLGVTAKAQGIREAIELAYRQVGNVCFDGAHYRKDIGRRALERLS</sequence>
<dbReference type="Gene3D" id="3.30.1490.20">
    <property type="entry name" value="ATP-grasp fold, A domain"/>
    <property type="match status" value="1"/>
</dbReference>
<dbReference type="InterPro" id="IPR011761">
    <property type="entry name" value="ATP-grasp"/>
</dbReference>
<protein>
    <recommendedName>
        <fullName evidence="4 14">Phosphoribosylamine--glycine ligase</fullName>
        <ecNumber evidence="4 14">6.3.4.13</ecNumber>
    </recommendedName>
    <alternativeName>
        <fullName evidence="14">GARS</fullName>
    </alternativeName>
    <alternativeName>
        <fullName evidence="12 14">Glycinamide ribonucleotide synthetase</fullName>
    </alternativeName>
    <alternativeName>
        <fullName evidence="13 14">Phosphoribosylglycinamide synthetase</fullName>
    </alternativeName>
</protein>
<dbReference type="FunFam" id="3.30.1490.20:FF:000006">
    <property type="entry name" value="phosphoribosylamine--glycine ligase, chloroplastic-like"/>
    <property type="match status" value="1"/>
</dbReference>
<comment type="catalytic activity">
    <reaction evidence="14">
        <text>5-phospho-beta-D-ribosylamine + glycine + ATP = N(1)-(5-phospho-beta-D-ribosyl)glycinamide + ADP + phosphate + H(+)</text>
        <dbReference type="Rhea" id="RHEA:17453"/>
        <dbReference type="ChEBI" id="CHEBI:15378"/>
        <dbReference type="ChEBI" id="CHEBI:30616"/>
        <dbReference type="ChEBI" id="CHEBI:43474"/>
        <dbReference type="ChEBI" id="CHEBI:57305"/>
        <dbReference type="ChEBI" id="CHEBI:58681"/>
        <dbReference type="ChEBI" id="CHEBI:143788"/>
        <dbReference type="ChEBI" id="CHEBI:456216"/>
        <dbReference type="EC" id="6.3.4.13"/>
    </reaction>
</comment>
<evidence type="ECO:0000259" key="16">
    <source>
        <dbReference type="PROSITE" id="PS50975"/>
    </source>
</evidence>